<accession>A0ACC0H473</accession>
<reference evidence="1 2" key="1">
    <citation type="journal article" date="2022" name="Plant J.">
        <title>Chromosome-level genome of Camellia lanceoleosa provides a valuable resource for understanding genome evolution and self-incompatibility.</title>
        <authorList>
            <person name="Gong W."/>
            <person name="Xiao S."/>
            <person name="Wang L."/>
            <person name="Liao Z."/>
            <person name="Chang Y."/>
            <person name="Mo W."/>
            <person name="Hu G."/>
            <person name="Li W."/>
            <person name="Zhao G."/>
            <person name="Zhu H."/>
            <person name="Hu X."/>
            <person name="Ji K."/>
            <person name="Xiang X."/>
            <person name="Song Q."/>
            <person name="Yuan D."/>
            <person name="Jin S."/>
            <person name="Zhang L."/>
        </authorList>
    </citation>
    <scope>NUCLEOTIDE SEQUENCE [LARGE SCALE GENOMIC DNA]</scope>
    <source>
        <strain evidence="1">SQ_2022a</strain>
    </source>
</reference>
<organism evidence="1 2">
    <name type="scientific">Camellia lanceoleosa</name>
    <dbReference type="NCBI Taxonomy" id="1840588"/>
    <lineage>
        <taxon>Eukaryota</taxon>
        <taxon>Viridiplantae</taxon>
        <taxon>Streptophyta</taxon>
        <taxon>Embryophyta</taxon>
        <taxon>Tracheophyta</taxon>
        <taxon>Spermatophyta</taxon>
        <taxon>Magnoliopsida</taxon>
        <taxon>eudicotyledons</taxon>
        <taxon>Gunneridae</taxon>
        <taxon>Pentapetalae</taxon>
        <taxon>asterids</taxon>
        <taxon>Ericales</taxon>
        <taxon>Theaceae</taxon>
        <taxon>Camellia</taxon>
    </lineage>
</organism>
<evidence type="ECO:0000313" key="1">
    <source>
        <dbReference type="EMBL" id="KAI8007618.1"/>
    </source>
</evidence>
<evidence type="ECO:0000313" key="2">
    <source>
        <dbReference type="Proteomes" id="UP001060215"/>
    </source>
</evidence>
<keyword evidence="2" id="KW-1185">Reference proteome</keyword>
<comment type="caution">
    <text evidence="1">The sequence shown here is derived from an EMBL/GenBank/DDBJ whole genome shotgun (WGS) entry which is preliminary data.</text>
</comment>
<sequence length="71" mass="8170">MKRYSIHYDRSGRSKDAMSTIKMYNNVQLDGKPMKIKIVGTNMATLAMPPAANSSFGNLNEVPRRYWKFIK</sequence>
<protein>
    <submittedName>
        <fullName evidence="1">THO complex subunit 4A</fullName>
    </submittedName>
</protein>
<dbReference type="EMBL" id="CM045764">
    <property type="protein sequence ID" value="KAI8007618.1"/>
    <property type="molecule type" value="Genomic_DNA"/>
</dbReference>
<proteinExistence type="predicted"/>
<gene>
    <name evidence="1" type="ORF">LOK49_LG07G01101</name>
</gene>
<name>A0ACC0H473_9ERIC</name>
<dbReference type="Proteomes" id="UP001060215">
    <property type="component" value="Chromosome 7"/>
</dbReference>